<evidence type="ECO:0000313" key="8">
    <source>
        <dbReference type="Proteomes" id="UP000184533"/>
    </source>
</evidence>
<reference evidence="6 8" key="2">
    <citation type="submission" date="2016-11" db="EMBL/GenBank/DDBJ databases">
        <authorList>
            <person name="Jaros S."/>
            <person name="Januszkiewicz K."/>
            <person name="Wedrychowicz H."/>
        </authorList>
    </citation>
    <scope>NUCLEOTIDE SEQUENCE [LARGE SCALE GENOMIC DNA]</scope>
    <source>
        <strain evidence="6 8">DSM 17137</strain>
    </source>
</reference>
<proteinExistence type="predicted"/>
<dbReference type="InterPro" id="IPR001845">
    <property type="entry name" value="HTH_ArsR_DNA-bd_dom"/>
</dbReference>
<keyword evidence="2 6" id="KW-0238">DNA-binding</keyword>
<dbReference type="GO" id="GO:0003677">
    <property type="term" value="F:DNA binding"/>
    <property type="evidence" value="ECO:0007669"/>
    <property type="project" value="UniProtKB-KW"/>
</dbReference>
<dbReference type="InterPro" id="IPR036388">
    <property type="entry name" value="WH-like_DNA-bd_sf"/>
</dbReference>
<protein>
    <submittedName>
        <fullName evidence="5 6">Transcriptional regulator</fullName>
    </submittedName>
</protein>
<dbReference type="InterPro" id="IPR036390">
    <property type="entry name" value="WH_DNA-bd_sf"/>
</dbReference>
<reference evidence="5 7" key="1">
    <citation type="submission" date="2015-03" db="EMBL/GenBank/DDBJ databases">
        <authorList>
            <person name="Hassan Y.I."/>
            <person name="Lepp D."/>
            <person name="Zhou T."/>
        </authorList>
    </citation>
    <scope>NUCLEOTIDE SEQUENCE [LARGE SCALE GENOMIC DNA]</scope>
    <source>
        <strain evidence="5 7">DSM 17137</strain>
    </source>
</reference>
<dbReference type="EMBL" id="FQVC01000012">
    <property type="protein sequence ID" value="SHF72690.1"/>
    <property type="molecule type" value="Genomic_DNA"/>
</dbReference>
<evidence type="ECO:0000256" key="3">
    <source>
        <dbReference type="ARBA" id="ARBA00023163"/>
    </source>
</evidence>
<dbReference type="CDD" id="cd00090">
    <property type="entry name" value="HTH_ARSR"/>
    <property type="match status" value="1"/>
</dbReference>
<dbReference type="NCBIfam" id="NF033788">
    <property type="entry name" value="HTH_metalloreg"/>
    <property type="match status" value="1"/>
</dbReference>
<evidence type="ECO:0000256" key="2">
    <source>
        <dbReference type="ARBA" id="ARBA00023125"/>
    </source>
</evidence>
<dbReference type="InterPro" id="IPR051081">
    <property type="entry name" value="HTH_MetalResp_TranReg"/>
</dbReference>
<dbReference type="InterPro" id="IPR011991">
    <property type="entry name" value="ArsR-like_HTH"/>
</dbReference>
<dbReference type="PRINTS" id="PR00778">
    <property type="entry name" value="HTHARSR"/>
</dbReference>
<dbReference type="GO" id="GO:0003700">
    <property type="term" value="F:DNA-binding transcription factor activity"/>
    <property type="evidence" value="ECO:0007669"/>
    <property type="project" value="InterPro"/>
</dbReference>
<dbReference type="EMBL" id="LAJF01000152">
    <property type="protein sequence ID" value="KKB76340.1"/>
    <property type="molecule type" value="Genomic_DNA"/>
</dbReference>
<dbReference type="STRING" id="1121477.SAMN02745223_03410"/>
<dbReference type="Proteomes" id="UP000033608">
    <property type="component" value="Unassembled WGS sequence"/>
</dbReference>
<keyword evidence="7" id="KW-1185">Reference proteome</keyword>
<evidence type="ECO:0000313" key="7">
    <source>
        <dbReference type="Proteomes" id="UP000033608"/>
    </source>
</evidence>
<organism evidence="5 7">
    <name type="scientific">Devosia limi DSM 17137</name>
    <dbReference type="NCBI Taxonomy" id="1121477"/>
    <lineage>
        <taxon>Bacteria</taxon>
        <taxon>Pseudomonadati</taxon>
        <taxon>Pseudomonadota</taxon>
        <taxon>Alphaproteobacteria</taxon>
        <taxon>Hyphomicrobiales</taxon>
        <taxon>Devosiaceae</taxon>
        <taxon>Devosia</taxon>
    </lineage>
</organism>
<evidence type="ECO:0000256" key="1">
    <source>
        <dbReference type="ARBA" id="ARBA00023015"/>
    </source>
</evidence>
<evidence type="ECO:0000313" key="6">
    <source>
        <dbReference type="EMBL" id="SHF72690.1"/>
    </source>
</evidence>
<evidence type="ECO:0000259" key="4">
    <source>
        <dbReference type="PROSITE" id="PS50987"/>
    </source>
</evidence>
<name>A0A0F5L2A5_9HYPH</name>
<dbReference type="Gene3D" id="1.10.10.10">
    <property type="entry name" value="Winged helix-like DNA-binding domain superfamily/Winged helix DNA-binding domain"/>
    <property type="match status" value="1"/>
</dbReference>
<dbReference type="SUPFAM" id="SSF46785">
    <property type="entry name" value="Winged helix' DNA-binding domain"/>
    <property type="match status" value="1"/>
</dbReference>
<dbReference type="OrthoDB" id="194599at2"/>
<accession>A0A0F5L2A5</accession>
<dbReference type="PANTHER" id="PTHR33154">
    <property type="entry name" value="TRANSCRIPTIONAL REGULATOR, ARSR FAMILY"/>
    <property type="match status" value="1"/>
</dbReference>
<dbReference type="Pfam" id="PF01022">
    <property type="entry name" value="HTH_5"/>
    <property type="match status" value="1"/>
</dbReference>
<dbReference type="PANTHER" id="PTHR33154:SF28">
    <property type="entry name" value="HTH-TYPE TRANSCRIPTIONAL REGULATOR YGAV-RELATED"/>
    <property type="match status" value="1"/>
</dbReference>
<dbReference type="PATRIC" id="fig|1121477.3.peg.758"/>
<sequence>MVNMKIERLEANAEEASRLLTAMANPKRLLILCNLLDGEMNVGELEERIGLGQSPLSQHLSKLRAWNFVKTRREGQQVYYALASDAVQQVLTTLYGIYCADDVATQRSEPGNGIGQPGLKAG</sequence>
<dbReference type="Proteomes" id="UP000184533">
    <property type="component" value="Unassembled WGS sequence"/>
</dbReference>
<dbReference type="AlphaFoldDB" id="A0A0F5L2A5"/>
<keyword evidence="3" id="KW-0804">Transcription</keyword>
<dbReference type="RefSeq" id="WP_046137036.1">
    <property type="nucleotide sequence ID" value="NZ_FQVC01000012.1"/>
</dbReference>
<dbReference type="SMART" id="SM00418">
    <property type="entry name" value="HTH_ARSR"/>
    <property type="match status" value="1"/>
</dbReference>
<gene>
    <name evidence="6" type="ORF">SAMN02745223_03410</name>
    <name evidence="5" type="ORF">VW29_19880</name>
</gene>
<evidence type="ECO:0000313" key="5">
    <source>
        <dbReference type="EMBL" id="KKB76340.1"/>
    </source>
</evidence>
<dbReference type="PROSITE" id="PS50987">
    <property type="entry name" value="HTH_ARSR_2"/>
    <property type="match status" value="1"/>
</dbReference>
<keyword evidence="1" id="KW-0805">Transcription regulation</keyword>
<feature type="domain" description="HTH arsR-type" evidence="4">
    <location>
        <begin position="9"/>
        <end position="102"/>
    </location>
</feature>